<protein>
    <submittedName>
        <fullName evidence="2">Uncharacterized protein</fullName>
    </submittedName>
</protein>
<gene>
    <name evidence="2" type="ORF">D7M11_00070</name>
</gene>
<evidence type="ECO:0000256" key="1">
    <source>
        <dbReference type="SAM" id="MobiDB-lite"/>
    </source>
</evidence>
<name>A0A3B0CRK4_9BACL</name>
<keyword evidence="3" id="KW-1185">Reference proteome</keyword>
<sequence>MKQIRVDQMGSNSGVFVGNNNASFWGSFAKTQTGQQISNGTSTRNRYYFSDRDVVDIIAIGPAVIGKRSVARKQTASPSREQLSVPGKARPLLRQKRKRRKRGSAYKI</sequence>
<accession>A0A3B0CRK4</accession>
<comment type="caution">
    <text evidence="2">The sequence shown here is derived from an EMBL/GenBank/DDBJ whole genome shotgun (WGS) entry which is preliminary data.</text>
</comment>
<dbReference type="EMBL" id="RBAH01000001">
    <property type="protein sequence ID" value="RKN86404.1"/>
    <property type="molecule type" value="Genomic_DNA"/>
</dbReference>
<dbReference type="Proteomes" id="UP000282311">
    <property type="component" value="Unassembled WGS sequence"/>
</dbReference>
<organism evidence="2 3">
    <name type="scientific">Paenibacillus ginsengarvi</name>
    <dbReference type="NCBI Taxonomy" id="400777"/>
    <lineage>
        <taxon>Bacteria</taxon>
        <taxon>Bacillati</taxon>
        <taxon>Bacillota</taxon>
        <taxon>Bacilli</taxon>
        <taxon>Bacillales</taxon>
        <taxon>Paenibacillaceae</taxon>
        <taxon>Paenibacillus</taxon>
    </lineage>
</organism>
<feature type="compositionally biased region" description="Polar residues" evidence="1">
    <location>
        <begin position="72"/>
        <end position="82"/>
    </location>
</feature>
<evidence type="ECO:0000313" key="3">
    <source>
        <dbReference type="Proteomes" id="UP000282311"/>
    </source>
</evidence>
<dbReference type="AlphaFoldDB" id="A0A3B0CRK4"/>
<evidence type="ECO:0000313" key="2">
    <source>
        <dbReference type="EMBL" id="RKN86404.1"/>
    </source>
</evidence>
<feature type="compositionally biased region" description="Basic residues" evidence="1">
    <location>
        <begin position="91"/>
        <end position="108"/>
    </location>
</feature>
<feature type="region of interest" description="Disordered" evidence="1">
    <location>
        <begin position="69"/>
        <end position="108"/>
    </location>
</feature>
<reference evidence="2 3" key="1">
    <citation type="journal article" date="2007" name="Int. J. Syst. Evol. Microbiol.">
        <title>Paenibacillus ginsengarvi sp. nov., isolated from soil from ginseng cultivation.</title>
        <authorList>
            <person name="Yoon M.H."/>
            <person name="Ten L.N."/>
            <person name="Im W.T."/>
        </authorList>
    </citation>
    <scope>NUCLEOTIDE SEQUENCE [LARGE SCALE GENOMIC DNA]</scope>
    <source>
        <strain evidence="2 3">KCTC 13059</strain>
    </source>
</reference>
<proteinExistence type="predicted"/>